<feature type="region of interest" description="Disordered" evidence="2">
    <location>
        <begin position="1"/>
        <end position="32"/>
    </location>
</feature>
<proteinExistence type="inferred from homology"/>
<evidence type="ECO:0000259" key="3">
    <source>
        <dbReference type="Pfam" id="PF07110"/>
    </source>
</evidence>
<keyword evidence="5" id="KW-1185">Reference proteome</keyword>
<accession>A0AAD2HFK6</accession>
<comment type="similarity">
    <text evidence="1">Belongs to the tpcK family.</text>
</comment>
<protein>
    <recommendedName>
        <fullName evidence="3">EthD domain-containing protein</fullName>
    </recommendedName>
</protein>
<evidence type="ECO:0000313" key="5">
    <source>
        <dbReference type="Proteomes" id="UP001295794"/>
    </source>
</evidence>
<gene>
    <name evidence="4" type="ORF">MYCIT1_LOCUS22083</name>
</gene>
<organism evidence="4 5">
    <name type="scientific">Mycena citricolor</name>
    <dbReference type="NCBI Taxonomy" id="2018698"/>
    <lineage>
        <taxon>Eukaryota</taxon>
        <taxon>Fungi</taxon>
        <taxon>Dikarya</taxon>
        <taxon>Basidiomycota</taxon>
        <taxon>Agaricomycotina</taxon>
        <taxon>Agaricomycetes</taxon>
        <taxon>Agaricomycetidae</taxon>
        <taxon>Agaricales</taxon>
        <taxon>Marasmiineae</taxon>
        <taxon>Mycenaceae</taxon>
        <taxon>Mycena</taxon>
    </lineage>
</organism>
<evidence type="ECO:0000313" key="4">
    <source>
        <dbReference type="EMBL" id="CAK5274777.1"/>
    </source>
</evidence>
<sequence length="801" mass="91097">MKETASDPASISHPRKKARKDRSSRKRAQAAAAAPLPSSHFLKLPFELLAEVFQYAKCPRTVLSASRCNKYLYNTLKRPESAFIWRFVRNNCLPEALPDPAPMNLTEPVYAAMVFDGGPCTNCEEHTFNLYSSWSIRARFCNRPKCMNEWAENNVLIAYQPNALDRGSQKALTWIPLLESDACLDLHKRKIWTHHPSQLWPRTMAYLKKDMDTALAELRSANVDVVEARHKDEILRQSLRMPFFVALWEWRKKRADKALDVKIYNDAFGKALAAKEGYVYGDLLNASITYNNLYHQRRVNLELITTLDYNVRAAKIEAEMLSFKERNERRSVEASRRANAEAVTKHHERLLTDALARAPRLALPTLAHFRTFPIIQTMYSPTGKAADMNLKGDNVVNQMITSALEVWRAQVQEQFGAMLGFSKWKTARSNRLHPTMRVTARWICTKCHFFPKSYAKDRCFDFFGACQHECSKTGKRGHSTWSVEQFAKDDRAVNAVTKAVELCEIDAADRSAPLLMDIFGARILCLSCPVPIVMHPLAVIGHSHRHEAMEMSLLSESEANAILVAPVDKGLGLKVMRDHLEPLAKRDEQLYGCRHCVQGKPDPKNGHERRKLQKRLVNGLRSHLKSSSVRLLFFSYKKLIQLRHGIDVLGDEDIYLIPSQNRDRTCYYHDTRIGILSAAICSMPVRVLVFVKRLPHISFEDFDAHWANIHGPLFAALSAVQTGKVKYKQFHVDPAMSENLAAAGITVATYDGISEFEAESLDDILSTFKSEEYKQNVLPDEANFFERTSVQLLAGKTKAKF</sequence>
<name>A0AAD2HFK6_9AGAR</name>
<dbReference type="Gene3D" id="3.30.70.100">
    <property type="match status" value="1"/>
</dbReference>
<evidence type="ECO:0000256" key="2">
    <source>
        <dbReference type="SAM" id="MobiDB-lite"/>
    </source>
</evidence>
<dbReference type="InterPro" id="IPR011008">
    <property type="entry name" value="Dimeric_a/b-barrel"/>
</dbReference>
<dbReference type="SUPFAM" id="SSF54909">
    <property type="entry name" value="Dimeric alpha+beta barrel"/>
    <property type="match status" value="1"/>
</dbReference>
<dbReference type="GO" id="GO:0016491">
    <property type="term" value="F:oxidoreductase activity"/>
    <property type="evidence" value="ECO:0007669"/>
    <property type="project" value="InterPro"/>
</dbReference>
<feature type="domain" description="EthD" evidence="3">
    <location>
        <begin position="695"/>
        <end position="787"/>
    </location>
</feature>
<feature type="compositionally biased region" description="Basic residues" evidence="2">
    <location>
        <begin position="13"/>
        <end position="28"/>
    </location>
</feature>
<dbReference type="InterPro" id="IPR009799">
    <property type="entry name" value="EthD_dom"/>
</dbReference>
<dbReference type="AlphaFoldDB" id="A0AAD2HFK6"/>
<evidence type="ECO:0000256" key="1">
    <source>
        <dbReference type="ARBA" id="ARBA00005986"/>
    </source>
</evidence>
<comment type="caution">
    <text evidence="4">The sequence shown here is derived from an EMBL/GenBank/DDBJ whole genome shotgun (WGS) entry which is preliminary data.</text>
</comment>
<dbReference type="EMBL" id="CAVNYO010000403">
    <property type="protein sequence ID" value="CAK5274777.1"/>
    <property type="molecule type" value="Genomic_DNA"/>
</dbReference>
<dbReference type="Pfam" id="PF07110">
    <property type="entry name" value="EthD"/>
    <property type="match status" value="1"/>
</dbReference>
<reference evidence="4" key="1">
    <citation type="submission" date="2023-11" db="EMBL/GenBank/DDBJ databases">
        <authorList>
            <person name="De Vega J J."/>
            <person name="De Vega J J."/>
        </authorList>
    </citation>
    <scope>NUCLEOTIDE SEQUENCE</scope>
</reference>
<dbReference type="Proteomes" id="UP001295794">
    <property type="component" value="Unassembled WGS sequence"/>
</dbReference>